<dbReference type="SMART" id="SM00249">
    <property type="entry name" value="PHD"/>
    <property type="match status" value="5"/>
</dbReference>
<evidence type="ECO:0000256" key="4">
    <source>
        <dbReference type="ARBA" id="ARBA00022833"/>
    </source>
</evidence>
<dbReference type="SUPFAM" id="SSF57889">
    <property type="entry name" value="Cysteine-rich domain"/>
    <property type="match status" value="4"/>
</dbReference>
<dbReference type="InterPro" id="IPR053192">
    <property type="entry name" value="Vacuole_Formation_Reg"/>
</dbReference>
<sequence>MDQQNERVKQFCNHPLRYVRMKPDNDTSRSRNCDGCGDDSGYGYNCGRCNIQAHVSCIGWPDIINHPCHSRHPLKKVSPETIDYTDGKCQFCRSPLVDLMFHCSVCNFSVDLRCWLKPAPLTIYQEKSHNHTLTLMARKDSFTCNACGLVGDRNPYVCLECDFMLHKGCINLARVININRHDHKISHTYQLGHGDWECGVCRKRMDWTFGAFSCSRCPSYAVHSKCATREDVWDGKELEDDLEDEEEKDPYEEINEKEIIHFSHDLHILRLVDDGIAASYEKKRCDACVMPVSSDTFFKCVECEFFLHKVCASLPRKKRNILHNHKLDLQYGDEYSGKDFECTYCQKHFDGFRYKCLSNYACMHLTIMLDMRCSTISEPFQHELHPHPLFRTSKEHKTCGACGEDSEYVLSCIACDFALGMECATLPRKVKHRCDDHVLSLHHGAGSSKGQLWCDICEGKTDPSVWYYSCDDCGVTLHIDCVLGDMNYFMPGKRYMGGELVSNDGMTRPFCIVCEKRCMFPFFLRGISYSDKTVVFACSRKCAYRGHNRWEEWYSKVNTL</sequence>
<feature type="domain" description="Zinc finger PHD-type" evidence="5">
    <location>
        <begin position="32"/>
        <end position="107"/>
    </location>
</feature>
<feature type="domain" description="Zinc finger PHD-type" evidence="5">
    <location>
        <begin position="453"/>
        <end position="515"/>
    </location>
</feature>
<dbReference type="InterPro" id="IPR054483">
    <property type="entry name" value="DC1-like_CT"/>
</dbReference>
<feature type="domain" description="Zinc finger PHD-type" evidence="5">
    <location>
        <begin position="284"/>
        <end position="346"/>
    </location>
</feature>
<name>R0GQC6_9BRAS</name>
<proteinExistence type="predicted"/>
<dbReference type="InterPro" id="IPR004146">
    <property type="entry name" value="DC1"/>
</dbReference>
<dbReference type="AlphaFoldDB" id="R0GQC6"/>
<evidence type="ECO:0000256" key="3">
    <source>
        <dbReference type="ARBA" id="ARBA00022771"/>
    </source>
</evidence>
<dbReference type="InterPro" id="IPR046349">
    <property type="entry name" value="C1-like_sf"/>
</dbReference>
<dbReference type="EMBL" id="KB870812">
    <property type="protein sequence ID" value="EOA14535.1"/>
    <property type="molecule type" value="Genomic_DNA"/>
</dbReference>
<dbReference type="OrthoDB" id="1884766at2759"/>
<dbReference type="Proteomes" id="UP000029121">
    <property type="component" value="Unassembled WGS sequence"/>
</dbReference>
<dbReference type="GO" id="GO:0008270">
    <property type="term" value="F:zinc ion binding"/>
    <property type="evidence" value="ECO:0007669"/>
    <property type="project" value="UniProtKB-KW"/>
</dbReference>
<keyword evidence="1" id="KW-0479">Metal-binding</keyword>
<organism evidence="6 7">
    <name type="scientific">Capsella rubella</name>
    <dbReference type="NCBI Taxonomy" id="81985"/>
    <lineage>
        <taxon>Eukaryota</taxon>
        <taxon>Viridiplantae</taxon>
        <taxon>Streptophyta</taxon>
        <taxon>Embryophyta</taxon>
        <taxon>Tracheophyta</taxon>
        <taxon>Spermatophyta</taxon>
        <taxon>Magnoliopsida</taxon>
        <taxon>eudicotyledons</taxon>
        <taxon>Gunneridae</taxon>
        <taxon>Pentapetalae</taxon>
        <taxon>rosids</taxon>
        <taxon>malvids</taxon>
        <taxon>Brassicales</taxon>
        <taxon>Brassicaceae</taxon>
        <taxon>Camelineae</taxon>
        <taxon>Capsella</taxon>
    </lineage>
</organism>
<accession>R0GQC6</accession>
<feature type="domain" description="Zinc finger PHD-type" evidence="5">
    <location>
        <begin position="398"/>
        <end position="438"/>
    </location>
</feature>
<feature type="domain" description="Zinc finger PHD-type" evidence="5">
    <location>
        <begin position="143"/>
        <end position="202"/>
    </location>
</feature>
<evidence type="ECO:0000256" key="1">
    <source>
        <dbReference type="ARBA" id="ARBA00022723"/>
    </source>
</evidence>
<keyword evidence="3" id="KW-0863">Zinc-finger</keyword>
<keyword evidence="7" id="KW-1185">Reference proteome</keyword>
<dbReference type="Pfam" id="PF22926">
    <property type="entry name" value="C1-like_CT"/>
    <property type="match status" value="1"/>
</dbReference>
<reference evidence="7" key="1">
    <citation type="journal article" date="2013" name="Nat. Genet.">
        <title>The Capsella rubella genome and the genomic consequences of rapid mating system evolution.</title>
        <authorList>
            <person name="Slotte T."/>
            <person name="Hazzouri K.M."/>
            <person name="Agren J.A."/>
            <person name="Koenig D."/>
            <person name="Maumus F."/>
            <person name="Guo Y.L."/>
            <person name="Steige K."/>
            <person name="Platts A.E."/>
            <person name="Escobar J.S."/>
            <person name="Newman L.K."/>
            <person name="Wang W."/>
            <person name="Mandakova T."/>
            <person name="Vello E."/>
            <person name="Smith L.M."/>
            <person name="Henz S.R."/>
            <person name="Steffen J."/>
            <person name="Takuno S."/>
            <person name="Brandvain Y."/>
            <person name="Coop G."/>
            <person name="Andolfatto P."/>
            <person name="Hu T.T."/>
            <person name="Blanchette M."/>
            <person name="Clark R.M."/>
            <person name="Quesneville H."/>
            <person name="Nordborg M."/>
            <person name="Gaut B.S."/>
            <person name="Lysak M.A."/>
            <person name="Jenkins J."/>
            <person name="Grimwood J."/>
            <person name="Chapman J."/>
            <person name="Prochnik S."/>
            <person name="Shu S."/>
            <person name="Rokhsar D."/>
            <person name="Schmutz J."/>
            <person name="Weigel D."/>
            <person name="Wright S.I."/>
        </authorList>
    </citation>
    <scope>NUCLEOTIDE SEQUENCE [LARGE SCALE GENOMIC DNA]</scope>
    <source>
        <strain evidence="7">cv. Monte Gargano</strain>
    </source>
</reference>
<gene>
    <name evidence="6" type="ORF">CARUB_v10027767mg</name>
</gene>
<evidence type="ECO:0000313" key="7">
    <source>
        <dbReference type="Proteomes" id="UP000029121"/>
    </source>
</evidence>
<dbReference type="InterPro" id="IPR001965">
    <property type="entry name" value="Znf_PHD"/>
</dbReference>
<dbReference type="Pfam" id="PF03107">
    <property type="entry name" value="C1_2"/>
    <property type="match status" value="7"/>
</dbReference>
<protein>
    <recommendedName>
        <fullName evidence="5">Zinc finger PHD-type domain-containing protein</fullName>
    </recommendedName>
</protein>
<keyword evidence="4" id="KW-0862">Zinc</keyword>
<dbReference type="PANTHER" id="PTHR32410:SF176">
    <property type="entry name" value="CHP-RICH ZINC FINGER PROTEIN-LIKE-RELATED"/>
    <property type="match status" value="1"/>
</dbReference>
<evidence type="ECO:0000256" key="2">
    <source>
        <dbReference type="ARBA" id="ARBA00022737"/>
    </source>
</evidence>
<keyword evidence="2" id="KW-0677">Repeat</keyword>
<dbReference type="PANTHER" id="PTHR32410">
    <property type="entry name" value="CYSTEINE/HISTIDINE-RICH C1 DOMAIN FAMILY PROTEIN"/>
    <property type="match status" value="1"/>
</dbReference>
<dbReference type="KEGG" id="crb:17877084"/>
<evidence type="ECO:0000259" key="5">
    <source>
        <dbReference type="SMART" id="SM00249"/>
    </source>
</evidence>
<evidence type="ECO:0000313" key="6">
    <source>
        <dbReference type="EMBL" id="EOA14535.1"/>
    </source>
</evidence>